<dbReference type="InterPro" id="IPR050975">
    <property type="entry name" value="Sleep_regulator"/>
</dbReference>
<accession>A0A8J5UUP8</accession>
<keyword evidence="6" id="KW-0472">Membrane</keyword>
<evidence type="ECO:0000256" key="7">
    <source>
        <dbReference type="ARBA" id="ARBA00023180"/>
    </source>
</evidence>
<keyword evidence="5" id="KW-1133">Transmembrane helix</keyword>
<keyword evidence="8" id="KW-0449">Lipoprotein</keyword>
<keyword evidence="7" id="KW-0325">Glycoprotein</keyword>
<dbReference type="Pfam" id="PF17064">
    <property type="entry name" value="QVR"/>
    <property type="match status" value="1"/>
</dbReference>
<evidence type="ECO:0000256" key="2">
    <source>
        <dbReference type="ARBA" id="ARBA00022622"/>
    </source>
</evidence>
<organism evidence="10 11">
    <name type="scientific">Cotesia typhae</name>
    <dbReference type="NCBI Taxonomy" id="2053667"/>
    <lineage>
        <taxon>Eukaryota</taxon>
        <taxon>Metazoa</taxon>
        <taxon>Ecdysozoa</taxon>
        <taxon>Arthropoda</taxon>
        <taxon>Hexapoda</taxon>
        <taxon>Insecta</taxon>
        <taxon>Pterygota</taxon>
        <taxon>Neoptera</taxon>
        <taxon>Endopterygota</taxon>
        <taxon>Hymenoptera</taxon>
        <taxon>Apocrita</taxon>
        <taxon>Ichneumonoidea</taxon>
        <taxon>Braconidae</taxon>
        <taxon>Microgastrinae</taxon>
        <taxon>Cotesia</taxon>
    </lineage>
</organism>
<evidence type="ECO:0000256" key="9">
    <source>
        <dbReference type="SAM" id="SignalP"/>
    </source>
</evidence>
<gene>
    <name evidence="10" type="ORF">G9C98_005861</name>
</gene>
<keyword evidence="2" id="KW-0336">GPI-anchor</keyword>
<evidence type="ECO:0000256" key="5">
    <source>
        <dbReference type="ARBA" id="ARBA00022989"/>
    </source>
</evidence>
<dbReference type="GO" id="GO:0098552">
    <property type="term" value="C:side of membrane"/>
    <property type="evidence" value="ECO:0007669"/>
    <property type="project" value="UniProtKB-KW"/>
</dbReference>
<evidence type="ECO:0000256" key="8">
    <source>
        <dbReference type="ARBA" id="ARBA00023288"/>
    </source>
</evidence>
<evidence type="ECO:0000256" key="6">
    <source>
        <dbReference type="ARBA" id="ARBA00023136"/>
    </source>
</evidence>
<comment type="subcellular location">
    <subcellularLocation>
        <location evidence="1">Membrane</location>
        <topology evidence="1">Lipid-anchor</topology>
        <topology evidence="1">GPI-anchor</topology>
    </subcellularLocation>
</comment>
<protein>
    <recommendedName>
        <fullName evidence="12">Protein sleepless</fullName>
    </recommendedName>
</protein>
<dbReference type="AlphaFoldDB" id="A0A8J5UUP8"/>
<evidence type="ECO:0008006" key="12">
    <source>
        <dbReference type="Google" id="ProtNLM"/>
    </source>
</evidence>
<reference evidence="10" key="1">
    <citation type="submission" date="2020-03" db="EMBL/GenBank/DDBJ databases">
        <authorList>
            <person name="Chebbi M.A."/>
            <person name="Drezen J.M."/>
        </authorList>
    </citation>
    <scope>NUCLEOTIDE SEQUENCE</scope>
    <source>
        <tissue evidence="10">Whole body</tissue>
    </source>
</reference>
<dbReference type="GO" id="GO:0032222">
    <property type="term" value="P:regulation of synaptic transmission, cholinergic"/>
    <property type="evidence" value="ECO:0007669"/>
    <property type="project" value="InterPro"/>
</dbReference>
<dbReference type="Proteomes" id="UP000729913">
    <property type="component" value="Unassembled WGS sequence"/>
</dbReference>
<evidence type="ECO:0000313" key="10">
    <source>
        <dbReference type="EMBL" id="KAG8037650.1"/>
    </source>
</evidence>
<keyword evidence="11" id="KW-1185">Reference proteome</keyword>
<comment type="caution">
    <text evidence="10">The sequence shown here is derived from an EMBL/GenBank/DDBJ whole genome shotgun (WGS) entry which is preliminary data.</text>
</comment>
<keyword evidence="3" id="KW-0812">Transmembrane</keyword>
<evidence type="ECO:0000256" key="1">
    <source>
        <dbReference type="ARBA" id="ARBA00004589"/>
    </source>
</evidence>
<feature type="chain" id="PRO_5035283129" description="Protein sleepless" evidence="9">
    <location>
        <begin position="17"/>
        <end position="143"/>
    </location>
</feature>
<dbReference type="InterPro" id="IPR031424">
    <property type="entry name" value="QVR-like"/>
</dbReference>
<evidence type="ECO:0000256" key="3">
    <source>
        <dbReference type="ARBA" id="ARBA00022692"/>
    </source>
</evidence>
<sequence length="143" mass="16247">MKIFFIFIYLLYFILAEGVCEEKLWCYKCNADLSMGHRGDCNDPYTPAPSIDLVACPDNESYHCLKAFVFYKNIHTTIRGCVPSRSKSTYCNFGATYPEALVTCSFCSENGCNRSRRLEAPLSTLLTIISLWTLIVAFTLHNQ</sequence>
<proteinExistence type="predicted"/>
<dbReference type="PANTHER" id="PTHR33562">
    <property type="entry name" value="ATILLA, ISOFORM B-RELATED-RELATED"/>
    <property type="match status" value="1"/>
</dbReference>
<dbReference type="GO" id="GO:0030431">
    <property type="term" value="P:sleep"/>
    <property type="evidence" value="ECO:0007669"/>
    <property type="project" value="InterPro"/>
</dbReference>
<evidence type="ECO:0000256" key="4">
    <source>
        <dbReference type="ARBA" id="ARBA00022729"/>
    </source>
</evidence>
<name>A0A8J5UUP8_9HYME</name>
<evidence type="ECO:0000313" key="11">
    <source>
        <dbReference type="Proteomes" id="UP000729913"/>
    </source>
</evidence>
<keyword evidence="4 9" id="KW-0732">Signal</keyword>
<reference evidence="10" key="2">
    <citation type="submission" date="2021-04" db="EMBL/GenBank/DDBJ databases">
        <title>Genome-wide patterns of bracovirus chromosomal integration into multiple host tissues during parasitism.</title>
        <authorList>
            <person name="Chebbi M.A.C."/>
        </authorList>
    </citation>
    <scope>NUCLEOTIDE SEQUENCE</scope>
    <source>
        <tissue evidence="10">Whole body</tissue>
    </source>
</reference>
<feature type="signal peptide" evidence="9">
    <location>
        <begin position="1"/>
        <end position="16"/>
    </location>
</feature>
<dbReference type="OrthoDB" id="7663715at2759"/>
<dbReference type="EMBL" id="JAAOIC020000047">
    <property type="protein sequence ID" value="KAG8037650.1"/>
    <property type="molecule type" value="Genomic_DNA"/>
</dbReference>